<protein>
    <recommendedName>
        <fullName evidence="4">WW domain-containing protein</fullName>
    </recommendedName>
</protein>
<gene>
    <name evidence="2" type="ORF">AMON00008_LOCUS32320</name>
    <name evidence="3" type="ORF">AMON00008_LOCUS32321</name>
</gene>
<proteinExistence type="predicted"/>
<accession>A0A6T1E6K8</accession>
<dbReference type="EMBL" id="HBNR01046436">
    <property type="protein sequence ID" value="CAE4607932.1"/>
    <property type="molecule type" value="Transcribed_RNA"/>
</dbReference>
<feature type="region of interest" description="Disordered" evidence="1">
    <location>
        <begin position="255"/>
        <end position="286"/>
    </location>
</feature>
<sequence length="353" mass="38222">MINAAAALGGGILLKQKFDDLGQDINKLGLPKLRRKTGKNGDSFRLSVRVVAASIPALPKPGYWSRQRPRLEVALDKVKKETELADYSEGSAAEGGGACACECPWRFGDTLTFIVNLKDVLGPGFKLRLTAISDVFLGPVQLQLSQVAEVGEARVDLRTRALPGCVPARRRPGRAESWDSPVLLIPLAHVRGGLVCQDQELGNAVAHVALAFSADADPDCIIEAAEAETRSVADVLQGHADSMKRWLQKPMELGRVLRSPGRQSDASPRDSEVSQVRTPSSPSTCDALRTLSPRGCERAACRANSRNGNIPVLEGPLLDPEQSPDGWISRKGRDGRVFWHHRQLGPAPWEEAL</sequence>
<dbReference type="AlphaFoldDB" id="A0A6T1E6K8"/>
<dbReference type="EMBL" id="HBNR01046435">
    <property type="protein sequence ID" value="CAE4607930.1"/>
    <property type="molecule type" value="Transcribed_RNA"/>
</dbReference>
<evidence type="ECO:0008006" key="4">
    <source>
        <dbReference type="Google" id="ProtNLM"/>
    </source>
</evidence>
<evidence type="ECO:0000313" key="2">
    <source>
        <dbReference type="EMBL" id="CAE4607930.1"/>
    </source>
</evidence>
<evidence type="ECO:0000256" key="1">
    <source>
        <dbReference type="SAM" id="MobiDB-lite"/>
    </source>
</evidence>
<reference evidence="2" key="1">
    <citation type="submission" date="2021-01" db="EMBL/GenBank/DDBJ databases">
        <authorList>
            <person name="Corre E."/>
            <person name="Pelletier E."/>
            <person name="Niang G."/>
            <person name="Scheremetjew M."/>
            <person name="Finn R."/>
            <person name="Kale V."/>
            <person name="Holt S."/>
            <person name="Cochrane G."/>
            <person name="Meng A."/>
            <person name="Brown T."/>
            <person name="Cohen L."/>
        </authorList>
    </citation>
    <scope>NUCLEOTIDE SEQUENCE</scope>
    <source>
        <strain evidence="2">CCMP3105</strain>
    </source>
</reference>
<organism evidence="2">
    <name type="scientific">Alexandrium monilatum</name>
    <dbReference type="NCBI Taxonomy" id="311494"/>
    <lineage>
        <taxon>Eukaryota</taxon>
        <taxon>Sar</taxon>
        <taxon>Alveolata</taxon>
        <taxon>Dinophyceae</taxon>
        <taxon>Gonyaulacales</taxon>
        <taxon>Pyrocystaceae</taxon>
        <taxon>Alexandrium</taxon>
    </lineage>
</organism>
<name>A0A6T1E6K8_9DINO</name>
<feature type="compositionally biased region" description="Polar residues" evidence="1">
    <location>
        <begin position="273"/>
        <end position="284"/>
    </location>
</feature>
<evidence type="ECO:0000313" key="3">
    <source>
        <dbReference type="EMBL" id="CAE4607932.1"/>
    </source>
</evidence>